<accession>A0A4U0W6Z0</accession>
<dbReference type="GO" id="GO:0045944">
    <property type="term" value="P:positive regulation of transcription by RNA polymerase II"/>
    <property type="evidence" value="ECO:0007669"/>
    <property type="project" value="TreeGrafter"/>
</dbReference>
<dbReference type="GO" id="GO:0003700">
    <property type="term" value="F:DNA-binding transcription factor activity"/>
    <property type="evidence" value="ECO:0007669"/>
    <property type="project" value="TreeGrafter"/>
</dbReference>
<evidence type="ECO:0000313" key="3">
    <source>
        <dbReference type="EMBL" id="TKA58151.1"/>
    </source>
</evidence>
<dbReference type="Proteomes" id="UP000308768">
    <property type="component" value="Unassembled WGS sequence"/>
</dbReference>
<evidence type="ECO:0000256" key="2">
    <source>
        <dbReference type="ARBA" id="ARBA00023242"/>
    </source>
</evidence>
<gene>
    <name evidence="3" type="ORF">B0A49_13115</name>
</gene>
<reference evidence="3 4" key="1">
    <citation type="submission" date="2017-03" db="EMBL/GenBank/DDBJ databases">
        <title>Genomes of endolithic fungi from Antarctica.</title>
        <authorList>
            <person name="Coleine C."/>
            <person name="Masonjones S."/>
            <person name="Stajich J.E."/>
        </authorList>
    </citation>
    <scope>NUCLEOTIDE SEQUENCE [LARGE SCALE GENOMIC DNA]</scope>
    <source>
        <strain evidence="3 4">CCFEE 5187</strain>
    </source>
</reference>
<evidence type="ECO:0008006" key="5">
    <source>
        <dbReference type="Google" id="ProtNLM"/>
    </source>
</evidence>
<comment type="caution">
    <text evidence="3">The sequence shown here is derived from an EMBL/GenBank/DDBJ whole genome shotgun (WGS) entry which is preliminary data.</text>
</comment>
<dbReference type="Pfam" id="PF11951">
    <property type="entry name" value="Fungal_trans_2"/>
    <property type="match status" value="1"/>
</dbReference>
<keyword evidence="4" id="KW-1185">Reference proteome</keyword>
<organism evidence="3 4">
    <name type="scientific">Cryomyces minteri</name>
    <dbReference type="NCBI Taxonomy" id="331657"/>
    <lineage>
        <taxon>Eukaryota</taxon>
        <taxon>Fungi</taxon>
        <taxon>Dikarya</taxon>
        <taxon>Ascomycota</taxon>
        <taxon>Pezizomycotina</taxon>
        <taxon>Dothideomycetes</taxon>
        <taxon>Dothideomycetes incertae sedis</taxon>
        <taxon>Cryomyces</taxon>
    </lineage>
</organism>
<dbReference type="GO" id="GO:0005634">
    <property type="term" value="C:nucleus"/>
    <property type="evidence" value="ECO:0007669"/>
    <property type="project" value="UniProtKB-SubCell"/>
</dbReference>
<dbReference type="AlphaFoldDB" id="A0A4U0W6Z0"/>
<keyword evidence="2" id="KW-0539">Nucleus</keyword>
<comment type="subcellular location">
    <subcellularLocation>
        <location evidence="1">Nucleus</location>
    </subcellularLocation>
</comment>
<dbReference type="PANTHER" id="PTHR37534:SF47">
    <property type="entry name" value="ZN(2)-C6 FUNGAL-TYPE DOMAIN-CONTAINING PROTEIN"/>
    <property type="match status" value="1"/>
</dbReference>
<dbReference type="PANTHER" id="PTHR37534">
    <property type="entry name" value="TRANSCRIPTIONAL ACTIVATOR PROTEIN UGA3"/>
    <property type="match status" value="1"/>
</dbReference>
<name>A0A4U0W6Z0_9PEZI</name>
<dbReference type="EMBL" id="NAJN01002081">
    <property type="protein sequence ID" value="TKA58151.1"/>
    <property type="molecule type" value="Genomic_DNA"/>
</dbReference>
<dbReference type="InterPro" id="IPR021858">
    <property type="entry name" value="Fun_TF"/>
</dbReference>
<dbReference type="GO" id="GO:0000976">
    <property type="term" value="F:transcription cis-regulatory region binding"/>
    <property type="evidence" value="ECO:0007669"/>
    <property type="project" value="TreeGrafter"/>
</dbReference>
<dbReference type="OrthoDB" id="3886144at2759"/>
<sequence>MPGSDLTAPSTEYANFRSQHPESLYQPCQPSLIIQRNGYMDEDDDVEEVVRQTYVNPDHEAWIMRLPSPSSSGSSSGSSEGSPTVTCWNTFDTLYREPVYSNDSPEMLMLRFDRQTCGILSVKDGPTENPWRTLIWPLARDCSALYHAIASMTSFHTSREIPSMRVQGIHHMRSSIKSLVSGIQNMRFDTAIATTLVLAFAESWDQHISTGINHIKGAKILVNQALVQHRQASFSAEDTARLRFLCNTWVYMDVIARLTSVDDDESNDFDNVYEMMSPGPLENDMQLDPLMGCASTLFPVVGRVANLVRRVRKSESNSPAIISQAVDLKRMLEAWIPPSFVEPPEDPTSEIQHSLQTAEAYRWATLLYLHQAVPEVPSLSSADLSKKVLEYLATVPLSSRAIIVHIYPLLAAGAEANNEEDRRWVADRWQSMGHRMAIGVIDRCADVLKEVWSRRDAYEMSGQSCLRMPVATTCLYSSMLKRNYTVDEAVVDDPFDWINSCGGGKRRAASGGDLEALRALRLNPPRPRRSSADLMTGAIDPLFTVRGRLHWLGVMKDWGWEVLLG</sequence>
<evidence type="ECO:0000256" key="1">
    <source>
        <dbReference type="ARBA" id="ARBA00004123"/>
    </source>
</evidence>
<proteinExistence type="predicted"/>
<protein>
    <recommendedName>
        <fullName evidence="5">Transcription factor domain-containing protein</fullName>
    </recommendedName>
</protein>
<evidence type="ECO:0000313" key="4">
    <source>
        <dbReference type="Proteomes" id="UP000308768"/>
    </source>
</evidence>
<dbReference type="STRING" id="331657.A0A4U0W6Z0"/>